<feature type="transmembrane region" description="Helical" evidence="9">
    <location>
        <begin position="273"/>
        <end position="290"/>
    </location>
</feature>
<accession>A0A286UKJ2</accession>
<feature type="domain" description="Cation efflux protein transmembrane" evidence="10">
    <location>
        <begin position="757"/>
        <end position="827"/>
    </location>
</feature>
<feature type="transmembrane region" description="Helical" evidence="9">
    <location>
        <begin position="446"/>
        <end position="466"/>
    </location>
</feature>
<feature type="transmembrane region" description="Helical" evidence="9">
    <location>
        <begin position="96"/>
        <end position="116"/>
    </location>
</feature>
<keyword evidence="5 9" id="KW-1133">Transmembrane helix</keyword>
<dbReference type="STRING" id="2282107.A0A286UKJ2"/>
<name>A0A286UKJ2_9AGAM</name>
<evidence type="ECO:0000256" key="1">
    <source>
        <dbReference type="ARBA" id="ARBA00004141"/>
    </source>
</evidence>
<feature type="region of interest" description="Disordered" evidence="8">
    <location>
        <begin position="471"/>
        <end position="618"/>
    </location>
</feature>
<dbReference type="InterPro" id="IPR002524">
    <property type="entry name" value="Cation_efflux"/>
</dbReference>
<evidence type="ECO:0000256" key="8">
    <source>
        <dbReference type="SAM" id="MobiDB-lite"/>
    </source>
</evidence>
<feature type="transmembrane region" description="Helical" evidence="9">
    <location>
        <begin position="416"/>
        <end position="434"/>
    </location>
</feature>
<evidence type="ECO:0000259" key="10">
    <source>
        <dbReference type="Pfam" id="PF01545"/>
    </source>
</evidence>
<evidence type="ECO:0000256" key="9">
    <source>
        <dbReference type="SAM" id="Phobius"/>
    </source>
</evidence>
<feature type="compositionally biased region" description="Basic and acidic residues" evidence="8">
    <location>
        <begin position="523"/>
        <end position="545"/>
    </location>
</feature>
<evidence type="ECO:0000256" key="6">
    <source>
        <dbReference type="ARBA" id="ARBA00023065"/>
    </source>
</evidence>
<dbReference type="OrthoDB" id="78669at2759"/>
<dbReference type="Proteomes" id="UP000217199">
    <property type="component" value="Unassembled WGS sequence"/>
</dbReference>
<evidence type="ECO:0000256" key="5">
    <source>
        <dbReference type="ARBA" id="ARBA00022989"/>
    </source>
</evidence>
<reference evidence="11 12" key="1">
    <citation type="journal article" date="2017" name="Mol. Ecol.">
        <title>Comparative and population genomic landscape of Phellinus noxius: A hypervariable fungus causing root rot in trees.</title>
        <authorList>
            <person name="Chung C.L."/>
            <person name="Lee T.J."/>
            <person name="Akiba M."/>
            <person name="Lee H.H."/>
            <person name="Kuo T.H."/>
            <person name="Liu D."/>
            <person name="Ke H.M."/>
            <person name="Yokoi T."/>
            <person name="Roa M.B."/>
            <person name="Lu M.J."/>
            <person name="Chang Y.Y."/>
            <person name="Ann P.J."/>
            <person name="Tsai J.N."/>
            <person name="Chen C.Y."/>
            <person name="Tzean S.S."/>
            <person name="Ota Y."/>
            <person name="Hattori T."/>
            <person name="Sahashi N."/>
            <person name="Liou R.F."/>
            <person name="Kikuchi T."/>
            <person name="Tsai I.J."/>
        </authorList>
    </citation>
    <scope>NUCLEOTIDE SEQUENCE [LARGE SCALE GENOMIC DNA]</scope>
    <source>
        <strain evidence="11 12">FFPRI411160</strain>
    </source>
</reference>
<dbReference type="Pfam" id="PF01545">
    <property type="entry name" value="Cation_efflux"/>
    <property type="match status" value="2"/>
</dbReference>
<evidence type="ECO:0000256" key="3">
    <source>
        <dbReference type="ARBA" id="ARBA00022448"/>
    </source>
</evidence>
<evidence type="ECO:0000313" key="11">
    <source>
        <dbReference type="EMBL" id="PAV20049.1"/>
    </source>
</evidence>
<dbReference type="InterPro" id="IPR058533">
    <property type="entry name" value="Cation_efflux_TM"/>
</dbReference>
<dbReference type="PANTHER" id="PTHR45755">
    <property type="match status" value="1"/>
</dbReference>
<feature type="transmembrane region" description="Helical" evidence="9">
    <location>
        <begin position="802"/>
        <end position="820"/>
    </location>
</feature>
<evidence type="ECO:0000256" key="7">
    <source>
        <dbReference type="ARBA" id="ARBA00023136"/>
    </source>
</evidence>
<protein>
    <submittedName>
        <fullName evidence="11">Cation efflux</fullName>
    </submittedName>
</protein>
<dbReference type="GO" id="GO:0005385">
    <property type="term" value="F:zinc ion transmembrane transporter activity"/>
    <property type="evidence" value="ECO:0007669"/>
    <property type="project" value="InterPro"/>
</dbReference>
<feature type="compositionally biased region" description="Basic residues" evidence="8">
    <location>
        <begin position="595"/>
        <end position="607"/>
    </location>
</feature>
<proteinExistence type="inferred from homology"/>
<evidence type="ECO:0000256" key="2">
    <source>
        <dbReference type="ARBA" id="ARBA00008873"/>
    </source>
</evidence>
<feature type="compositionally biased region" description="Basic and acidic residues" evidence="8">
    <location>
        <begin position="476"/>
        <end position="507"/>
    </location>
</feature>
<feature type="compositionally biased region" description="Basic and acidic residues" evidence="8">
    <location>
        <begin position="721"/>
        <end position="763"/>
    </location>
</feature>
<feature type="transmembrane region" description="Helical" evidence="9">
    <location>
        <begin position="165"/>
        <end position="183"/>
    </location>
</feature>
<feature type="transmembrane region" description="Helical" evidence="9">
    <location>
        <begin position="203"/>
        <end position="222"/>
    </location>
</feature>
<keyword evidence="4 9" id="KW-0812">Transmembrane</keyword>
<dbReference type="InterPro" id="IPR045316">
    <property type="entry name" value="Msc2-like"/>
</dbReference>
<comment type="caution">
    <text evidence="11">The sequence shown here is derived from an EMBL/GenBank/DDBJ whole genome shotgun (WGS) entry which is preliminary data.</text>
</comment>
<feature type="transmembrane region" description="Helical" evidence="9">
    <location>
        <begin position="234"/>
        <end position="253"/>
    </location>
</feature>
<dbReference type="SUPFAM" id="SSF161111">
    <property type="entry name" value="Cation efflux protein transmembrane domain-like"/>
    <property type="match status" value="1"/>
</dbReference>
<dbReference type="GO" id="GO:0016020">
    <property type="term" value="C:membrane"/>
    <property type="evidence" value="ECO:0007669"/>
    <property type="project" value="UniProtKB-SubCell"/>
</dbReference>
<feature type="region of interest" description="Disordered" evidence="8">
    <location>
        <begin position="640"/>
        <end position="763"/>
    </location>
</feature>
<feature type="transmembrane region" description="Helical" evidence="9">
    <location>
        <begin position="770"/>
        <end position="796"/>
    </location>
</feature>
<dbReference type="InParanoid" id="A0A286UKJ2"/>
<evidence type="ECO:0000313" key="12">
    <source>
        <dbReference type="Proteomes" id="UP000217199"/>
    </source>
</evidence>
<dbReference type="AlphaFoldDB" id="A0A286UKJ2"/>
<keyword evidence="6" id="KW-0406">Ion transport</keyword>
<dbReference type="GO" id="GO:0005794">
    <property type="term" value="C:Golgi apparatus"/>
    <property type="evidence" value="ECO:0007669"/>
    <property type="project" value="TreeGrafter"/>
</dbReference>
<feature type="compositionally biased region" description="Basic and acidic residues" evidence="8">
    <location>
        <begin position="556"/>
        <end position="594"/>
    </location>
</feature>
<keyword evidence="7 9" id="KW-0472">Membrane</keyword>
<dbReference type="FunCoup" id="A0A286UKJ2">
    <property type="interactions" value="156"/>
</dbReference>
<comment type="similarity">
    <text evidence="2">Belongs to the cation diffusion facilitator (CDF) transporter (TC 2.A.4) family. SLC30A subfamily.</text>
</comment>
<dbReference type="Gene3D" id="1.20.1510.10">
    <property type="entry name" value="Cation efflux protein transmembrane domain"/>
    <property type="match status" value="2"/>
</dbReference>
<keyword evidence="3" id="KW-0813">Transport</keyword>
<sequence length="928" mass="101108">MSIPNSKTRSKIALNPSRVASASLPAPLLGRLILSNILLVAALDAGKDWLLAADMRLGVFWVLIRVLACAGLGALVWEGMTGELGKRFNSNIEWTILGMASILLFVQQASLLTALYRLSAIKAILFTHFASFWVDALINRDSVRKTTALIAAFALSFVSDMKFKLSNINAVFPGYVVIVLYGVSTAGLDHTQSVLTPAIGAKAATMSSVLGATIIALPFYMFKSLIYDAPEAPATPLYSLLALPALAYSILYLTPSTKSSVSSIAIPAKHFQLSYMTTLIPALILGPLAFSQFPSWTDCITAGLLFYGSQPDSNLTLGGPPRTPASRLAKAYIKTILANPESRKIFYFLMLNLAYMLVQMLYGVWTNSLGLISDAIHMAFDCMAIGMGLFASVMATWPPNERFTYGYGRIETLSGFANGIFLILISIFIIFEAIQRILDPPEMNTSQLLLVSSLGLAVNLFGMFAMGGHHHHGHSHSHDHSHGHSHDSHSHSHGHDHDHDHDHDHKHSPVSPVHAPELRFNGHSHEHDEHGHCHNHDHDHDHVHDYTSPTVSSLMHKHDHDHHDHDHSHSHNHHDHDHGHGHGHGHDHDHDHNHNHIHNHNPTHLHSHLPNGNNTINAFEVPASAPATTTRFHTRSVSLQIPSGHGLSPPLSASASMNGHGHTHGGPPRPSRHAHTPSMMPNPGHLSPTSPDSLSPGTGFGFGSNNNGNSPPSPLTPSYRFGHDQHFAQHHDHSKGGDGRHVHVPNLHDHSHSHSHGGEHEGHSHNMRGVFLHVLADTLGSVGVIISTLLIQFYGWTGFDPIASLFIAILIAASVIPLVIDSGKVLCLDVADRESTITQALEELSTIEGLASFSSPRFWPKDSSSLIGSIHIQLERSQASVDPSGPHSSVKPVWASVERVVERVDSLLRRRIEGLEELTIQVEGSDSK</sequence>
<dbReference type="FunFam" id="1.20.1510.10:FF:000033">
    <property type="entry name" value="Unplaced genomic scaffold supercont1.9, whole genome shotgun sequence"/>
    <property type="match status" value="1"/>
</dbReference>
<keyword evidence="12" id="KW-1185">Reference proteome</keyword>
<gene>
    <name evidence="11" type="ORF">PNOK_0498300</name>
</gene>
<dbReference type="InterPro" id="IPR027469">
    <property type="entry name" value="Cation_efflux_TMD_sf"/>
</dbReference>
<dbReference type="GO" id="GO:1904257">
    <property type="term" value="P:zinc ion import into Golgi lumen"/>
    <property type="evidence" value="ECO:0007669"/>
    <property type="project" value="TreeGrafter"/>
</dbReference>
<evidence type="ECO:0000256" key="4">
    <source>
        <dbReference type="ARBA" id="ARBA00022692"/>
    </source>
</evidence>
<dbReference type="GO" id="GO:0031410">
    <property type="term" value="C:cytoplasmic vesicle"/>
    <property type="evidence" value="ECO:0007669"/>
    <property type="project" value="TreeGrafter"/>
</dbReference>
<dbReference type="PANTHER" id="PTHR45755:SF4">
    <property type="entry name" value="ZINC TRANSPORTER 7"/>
    <property type="match status" value="1"/>
</dbReference>
<organism evidence="11 12">
    <name type="scientific">Pyrrhoderma noxium</name>
    <dbReference type="NCBI Taxonomy" id="2282107"/>
    <lineage>
        <taxon>Eukaryota</taxon>
        <taxon>Fungi</taxon>
        <taxon>Dikarya</taxon>
        <taxon>Basidiomycota</taxon>
        <taxon>Agaricomycotina</taxon>
        <taxon>Agaricomycetes</taxon>
        <taxon>Hymenochaetales</taxon>
        <taxon>Hymenochaetaceae</taxon>
        <taxon>Pyrrhoderma</taxon>
    </lineage>
</organism>
<dbReference type="GO" id="GO:0006882">
    <property type="term" value="P:intracellular zinc ion homeostasis"/>
    <property type="evidence" value="ECO:0007669"/>
    <property type="project" value="InterPro"/>
</dbReference>
<feature type="domain" description="Cation efflux protein transmembrane" evidence="10">
    <location>
        <begin position="345"/>
        <end position="477"/>
    </location>
</feature>
<feature type="transmembrane region" description="Helical" evidence="9">
    <location>
        <begin position="376"/>
        <end position="395"/>
    </location>
</feature>
<feature type="transmembrane region" description="Helical" evidence="9">
    <location>
        <begin position="345"/>
        <end position="364"/>
    </location>
</feature>
<comment type="subcellular location">
    <subcellularLocation>
        <location evidence="1">Membrane</location>
        <topology evidence="1">Multi-pass membrane protein</topology>
    </subcellularLocation>
</comment>
<dbReference type="EMBL" id="NBII01000004">
    <property type="protein sequence ID" value="PAV20049.1"/>
    <property type="molecule type" value="Genomic_DNA"/>
</dbReference>
<dbReference type="NCBIfam" id="TIGR01297">
    <property type="entry name" value="CDF"/>
    <property type="match status" value="2"/>
</dbReference>
<feature type="transmembrane region" description="Helical" evidence="9">
    <location>
        <begin position="57"/>
        <end position="76"/>
    </location>
</feature>